<evidence type="ECO:0000256" key="2">
    <source>
        <dbReference type="ARBA" id="ARBA00009604"/>
    </source>
</evidence>
<evidence type="ECO:0000256" key="10">
    <source>
        <dbReference type="PIRSR" id="PIRSR001400-2"/>
    </source>
</evidence>
<dbReference type="PIRSF" id="PIRSF001400">
    <property type="entry name" value="Enolase"/>
    <property type="match status" value="1"/>
</dbReference>
<keyword evidence="7" id="KW-0324">Glycolysis</keyword>
<dbReference type="PROSITE" id="PS00164">
    <property type="entry name" value="ENOLASE"/>
    <property type="match status" value="1"/>
</dbReference>
<evidence type="ECO:0000313" key="15">
    <source>
        <dbReference type="Proteomes" id="UP000230137"/>
    </source>
</evidence>
<dbReference type="GO" id="GO:0004634">
    <property type="term" value="F:phosphopyruvate hydratase activity"/>
    <property type="evidence" value="ECO:0007669"/>
    <property type="project" value="UniProtKB-EC"/>
</dbReference>
<evidence type="ECO:0000256" key="9">
    <source>
        <dbReference type="PIRSR" id="PIRSR001400-1"/>
    </source>
</evidence>
<proteinExistence type="inferred from homology"/>
<dbReference type="EC" id="4.2.1.11" evidence="3"/>
<feature type="domain" description="Enolase N-terminal" evidence="13">
    <location>
        <begin position="5"/>
        <end position="119"/>
    </location>
</feature>
<feature type="binding site" evidence="10">
    <location>
        <begin position="342"/>
        <end position="345"/>
    </location>
    <ligand>
        <name>substrate</name>
    </ligand>
</feature>
<evidence type="ECO:0000259" key="13">
    <source>
        <dbReference type="SMART" id="SM01193"/>
    </source>
</evidence>
<dbReference type="InterPro" id="IPR000941">
    <property type="entry name" value="Enolase"/>
</dbReference>
<feature type="binding site" evidence="10">
    <location>
        <position position="263"/>
    </location>
    <ligand>
        <name>substrate</name>
    </ligand>
</feature>
<dbReference type="Pfam" id="PF00113">
    <property type="entry name" value="Enolase_C"/>
    <property type="match status" value="1"/>
</dbReference>
<protein>
    <recommendedName>
        <fullName evidence="4">Enolase</fullName>
        <ecNumber evidence="3">4.2.1.11</ecNumber>
    </recommendedName>
</protein>
<evidence type="ECO:0000256" key="7">
    <source>
        <dbReference type="ARBA" id="ARBA00023152"/>
    </source>
</evidence>
<dbReference type="PANTHER" id="PTHR11902">
    <property type="entry name" value="ENOLASE"/>
    <property type="match status" value="1"/>
</dbReference>
<dbReference type="InterPro" id="IPR029017">
    <property type="entry name" value="Enolase-like_N"/>
</dbReference>
<dbReference type="AlphaFoldDB" id="A0A2M7W4T3"/>
<feature type="active site" description="Proton donor" evidence="9">
    <location>
        <position position="196"/>
    </location>
</feature>
<evidence type="ECO:0000256" key="6">
    <source>
        <dbReference type="ARBA" id="ARBA00022842"/>
    </source>
</evidence>
<dbReference type="PANTHER" id="PTHR11902:SF1">
    <property type="entry name" value="ENOLASE"/>
    <property type="match status" value="1"/>
</dbReference>
<feature type="active site" description="Proton acceptor" evidence="9">
    <location>
        <position position="315"/>
    </location>
</feature>
<evidence type="ECO:0000256" key="5">
    <source>
        <dbReference type="ARBA" id="ARBA00022525"/>
    </source>
</evidence>
<dbReference type="GO" id="GO:0006096">
    <property type="term" value="P:glycolytic process"/>
    <property type="evidence" value="ECO:0007669"/>
    <property type="project" value="UniProtKB-UniPathway"/>
</dbReference>
<evidence type="ECO:0000256" key="4">
    <source>
        <dbReference type="ARBA" id="ARBA00017068"/>
    </source>
</evidence>
<feature type="binding site" evidence="10">
    <location>
        <position position="290"/>
    </location>
    <ligand>
        <name>substrate</name>
    </ligand>
</feature>
<keyword evidence="5" id="KW-0964">Secreted</keyword>
<feature type="binding site" evidence="10">
    <location>
        <position position="366"/>
    </location>
    <ligand>
        <name>substrate</name>
    </ligand>
</feature>
<feature type="binding site" evidence="11">
    <location>
        <position position="290"/>
    </location>
    <ligand>
        <name>Mg(2+)</name>
        <dbReference type="ChEBI" id="CHEBI:18420"/>
    </ligand>
</feature>
<sequence>MPSRIKNLFPRVIINSRCEKTIEVDLISDNWEKVTASTPSGKSKGKKEIAEIKPDEAVNLIENKIFSEIKGFELCQQTKFDTLLNNLGDNVGSNTKLVLSIAYLKLSSLSLSLENYAYIRHYLTKIDKSFYNFPIPHFNMVNGGVHANNSLNFQEFLVIPKLKASFKENYWAAVDIYQSLKTVLIRSGLGTTIADEGGYSFDLKDDTKVFDLLKIACTEKSLSPGKDIFFGIDASADNLHKSAENLSSIYEKIVANYPLIYIEDPYTENEYKYWLNIMSKKNHNLLIIGDDLTVTNSQYINQYAQKKMINGVIIKPNQIGTVTQTLEAVETAKKNHLKIVVSHRSGETNDDFIADFALAVEADGVKFGAPARGERVAKYNRLLKIEDSLINKTNNK</sequence>
<dbReference type="InterPro" id="IPR020811">
    <property type="entry name" value="Enolase_N"/>
</dbReference>
<dbReference type="Gene3D" id="3.20.20.120">
    <property type="entry name" value="Enolase-like C-terminal domain"/>
    <property type="match status" value="1"/>
</dbReference>
<dbReference type="GO" id="GO:0000015">
    <property type="term" value="C:phosphopyruvate hydratase complex"/>
    <property type="evidence" value="ECO:0007669"/>
    <property type="project" value="InterPro"/>
</dbReference>
<comment type="caution">
    <text evidence="14">The sequence shown here is derived from an EMBL/GenBank/DDBJ whole genome shotgun (WGS) entry which is preliminary data.</text>
</comment>
<evidence type="ECO:0000256" key="11">
    <source>
        <dbReference type="PIRSR" id="PIRSR001400-3"/>
    </source>
</evidence>
<dbReference type="SMART" id="SM01192">
    <property type="entry name" value="Enolase_C"/>
    <property type="match status" value="1"/>
</dbReference>
<dbReference type="InterPro" id="IPR036849">
    <property type="entry name" value="Enolase-like_C_sf"/>
</dbReference>
<organism evidence="14 15">
    <name type="scientific">Candidatus Berkelbacteria bacterium CG_4_10_14_0_2_um_filter_35_9_33_12</name>
    <dbReference type="NCBI Taxonomy" id="1974499"/>
    <lineage>
        <taxon>Bacteria</taxon>
        <taxon>Candidatus Berkelbacteria</taxon>
    </lineage>
</organism>
<keyword evidence="11" id="KW-0479">Metal-binding</keyword>
<feature type="binding site" evidence="10">
    <location>
        <position position="155"/>
    </location>
    <ligand>
        <name>substrate</name>
    </ligand>
</feature>
<dbReference type="Gene3D" id="3.30.390.10">
    <property type="entry name" value="Enolase-like, N-terminal domain"/>
    <property type="match status" value="1"/>
</dbReference>
<feature type="binding site" evidence="11">
    <location>
        <position position="263"/>
    </location>
    <ligand>
        <name>Mg(2+)</name>
        <dbReference type="ChEBI" id="CHEBI:18420"/>
    </ligand>
</feature>
<dbReference type="UniPathway" id="UPA00109">
    <property type="reaction ID" value="UER00187"/>
</dbReference>
<comment type="pathway">
    <text evidence="1">Carbohydrate degradation; glycolysis; pyruvate from D-glyceraldehyde 3-phosphate: step 4/5.</text>
</comment>
<evidence type="ECO:0000259" key="12">
    <source>
        <dbReference type="SMART" id="SM01192"/>
    </source>
</evidence>
<comment type="cofactor">
    <cofactor evidence="11">
        <name>Mg(2+)</name>
        <dbReference type="ChEBI" id="CHEBI:18420"/>
    </cofactor>
    <text evidence="11">Mg(2+) is required for catalysis and for stabilizing the dimer.</text>
</comment>
<feature type="binding site" evidence="11">
    <location>
        <position position="233"/>
    </location>
    <ligand>
        <name>Mg(2+)</name>
        <dbReference type="ChEBI" id="CHEBI:18420"/>
    </ligand>
</feature>
<dbReference type="SUPFAM" id="SSF54826">
    <property type="entry name" value="Enolase N-terminal domain-like"/>
    <property type="match status" value="1"/>
</dbReference>
<name>A0A2M7W4T3_9BACT</name>
<keyword evidence="6 11" id="KW-0460">Magnesium</keyword>
<evidence type="ECO:0000256" key="8">
    <source>
        <dbReference type="ARBA" id="ARBA00023239"/>
    </source>
</evidence>
<reference evidence="15" key="1">
    <citation type="submission" date="2017-09" db="EMBL/GenBank/DDBJ databases">
        <title>Depth-based differentiation of microbial function through sediment-hosted aquifers and enrichment of novel symbionts in the deep terrestrial subsurface.</title>
        <authorList>
            <person name="Probst A.J."/>
            <person name="Ladd B."/>
            <person name="Jarett J.K."/>
            <person name="Geller-Mcgrath D.E."/>
            <person name="Sieber C.M.K."/>
            <person name="Emerson J.B."/>
            <person name="Anantharaman K."/>
            <person name="Thomas B.C."/>
            <person name="Malmstrom R."/>
            <person name="Stieglmeier M."/>
            <person name="Klingl A."/>
            <person name="Woyke T."/>
            <person name="Ryan C.M."/>
            <person name="Banfield J.F."/>
        </authorList>
    </citation>
    <scope>NUCLEOTIDE SEQUENCE [LARGE SCALE GENOMIC DNA]</scope>
</reference>
<accession>A0A2M7W4T3</accession>
<keyword evidence="8" id="KW-0456">Lyase</keyword>
<dbReference type="SMART" id="SM01193">
    <property type="entry name" value="Enolase_N"/>
    <property type="match status" value="1"/>
</dbReference>
<dbReference type="Pfam" id="PF03952">
    <property type="entry name" value="Enolase_N"/>
    <property type="match status" value="1"/>
</dbReference>
<dbReference type="EMBL" id="PFQF01000029">
    <property type="protein sequence ID" value="PJA20376.1"/>
    <property type="molecule type" value="Genomic_DNA"/>
</dbReference>
<evidence type="ECO:0000313" key="14">
    <source>
        <dbReference type="EMBL" id="PJA20376.1"/>
    </source>
</evidence>
<evidence type="ECO:0000256" key="1">
    <source>
        <dbReference type="ARBA" id="ARBA00005031"/>
    </source>
</evidence>
<feature type="domain" description="Enolase C-terminal TIM barrel" evidence="12">
    <location>
        <begin position="130"/>
        <end position="395"/>
    </location>
</feature>
<dbReference type="InterPro" id="IPR020809">
    <property type="entry name" value="Enolase_CS"/>
</dbReference>
<dbReference type="GO" id="GO:0000287">
    <property type="term" value="F:magnesium ion binding"/>
    <property type="evidence" value="ECO:0007669"/>
    <property type="project" value="InterPro"/>
</dbReference>
<feature type="binding site" evidence="10">
    <location>
        <position position="146"/>
    </location>
    <ligand>
        <name>substrate</name>
    </ligand>
</feature>
<comment type="similarity">
    <text evidence="2">Belongs to the enolase family.</text>
</comment>
<dbReference type="Proteomes" id="UP000230137">
    <property type="component" value="Unassembled WGS sequence"/>
</dbReference>
<evidence type="ECO:0000256" key="3">
    <source>
        <dbReference type="ARBA" id="ARBA00012058"/>
    </source>
</evidence>
<dbReference type="SUPFAM" id="SSF51604">
    <property type="entry name" value="Enolase C-terminal domain-like"/>
    <property type="match status" value="1"/>
</dbReference>
<dbReference type="PRINTS" id="PR00148">
    <property type="entry name" value="ENOLASE"/>
</dbReference>
<dbReference type="InterPro" id="IPR020810">
    <property type="entry name" value="Enolase_C"/>
</dbReference>
<gene>
    <name evidence="14" type="ORF">COX60_01870</name>
</gene>